<keyword evidence="3" id="KW-1185">Reference proteome</keyword>
<protein>
    <submittedName>
        <fullName evidence="2">Uncharacterized protein</fullName>
    </submittedName>
</protein>
<organism evidence="2 3">
    <name type="scientific">Liparis tanakae</name>
    <name type="common">Tanaka's snailfish</name>
    <dbReference type="NCBI Taxonomy" id="230148"/>
    <lineage>
        <taxon>Eukaryota</taxon>
        <taxon>Metazoa</taxon>
        <taxon>Chordata</taxon>
        <taxon>Craniata</taxon>
        <taxon>Vertebrata</taxon>
        <taxon>Euteleostomi</taxon>
        <taxon>Actinopterygii</taxon>
        <taxon>Neopterygii</taxon>
        <taxon>Teleostei</taxon>
        <taxon>Neoteleostei</taxon>
        <taxon>Acanthomorphata</taxon>
        <taxon>Eupercaria</taxon>
        <taxon>Perciformes</taxon>
        <taxon>Cottioidei</taxon>
        <taxon>Cottales</taxon>
        <taxon>Liparidae</taxon>
        <taxon>Liparis</taxon>
    </lineage>
</organism>
<name>A0A4Z2JB29_9TELE</name>
<feature type="compositionally biased region" description="Acidic residues" evidence="1">
    <location>
        <begin position="64"/>
        <end position="102"/>
    </location>
</feature>
<sequence length="102" mass="12324">MLRLSHPHLHPQADHLLLEEDEAPRHTLTLQRQQKLRLLQVDTPHLGPLKLRLLEITPQKREAEEEEEEEKEKEEEEEEQQEEEQEQQQEEEEEEEQQEAPP</sequence>
<dbReference type="Proteomes" id="UP000314294">
    <property type="component" value="Unassembled WGS sequence"/>
</dbReference>
<reference evidence="2 3" key="1">
    <citation type="submission" date="2019-03" db="EMBL/GenBank/DDBJ databases">
        <title>First draft genome of Liparis tanakae, snailfish: a comprehensive survey of snailfish specific genes.</title>
        <authorList>
            <person name="Kim W."/>
            <person name="Song I."/>
            <person name="Jeong J.-H."/>
            <person name="Kim D."/>
            <person name="Kim S."/>
            <person name="Ryu S."/>
            <person name="Song J.Y."/>
            <person name="Lee S.K."/>
        </authorList>
    </citation>
    <scope>NUCLEOTIDE SEQUENCE [LARGE SCALE GENOMIC DNA]</scope>
    <source>
        <tissue evidence="2">Muscle</tissue>
    </source>
</reference>
<proteinExistence type="predicted"/>
<evidence type="ECO:0000313" key="2">
    <source>
        <dbReference type="EMBL" id="TNN87386.1"/>
    </source>
</evidence>
<comment type="caution">
    <text evidence="2">The sequence shown here is derived from an EMBL/GenBank/DDBJ whole genome shotgun (WGS) entry which is preliminary data.</text>
</comment>
<feature type="region of interest" description="Disordered" evidence="1">
    <location>
        <begin position="41"/>
        <end position="102"/>
    </location>
</feature>
<gene>
    <name evidence="2" type="ORF">EYF80_002587</name>
</gene>
<evidence type="ECO:0000313" key="3">
    <source>
        <dbReference type="Proteomes" id="UP000314294"/>
    </source>
</evidence>
<dbReference type="AlphaFoldDB" id="A0A4Z2JB29"/>
<dbReference type="EMBL" id="SRLO01000011">
    <property type="protein sequence ID" value="TNN87386.1"/>
    <property type="molecule type" value="Genomic_DNA"/>
</dbReference>
<accession>A0A4Z2JB29</accession>
<evidence type="ECO:0000256" key="1">
    <source>
        <dbReference type="SAM" id="MobiDB-lite"/>
    </source>
</evidence>